<evidence type="ECO:0000256" key="1">
    <source>
        <dbReference type="SAM" id="MobiDB-lite"/>
    </source>
</evidence>
<feature type="compositionally biased region" description="Basic and acidic residues" evidence="1">
    <location>
        <begin position="66"/>
        <end position="91"/>
    </location>
</feature>
<organism evidence="2 3">
    <name type="scientific">Rotaria magnacalcarata</name>
    <dbReference type="NCBI Taxonomy" id="392030"/>
    <lineage>
        <taxon>Eukaryota</taxon>
        <taxon>Metazoa</taxon>
        <taxon>Spiralia</taxon>
        <taxon>Gnathifera</taxon>
        <taxon>Rotifera</taxon>
        <taxon>Eurotatoria</taxon>
        <taxon>Bdelloidea</taxon>
        <taxon>Philodinida</taxon>
        <taxon>Philodinidae</taxon>
        <taxon>Rotaria</taxon>
    </lineage>
</organism>
<evidence type="ECO:0000313" key="2">
    <source>
        <dbReference type="EMBL" id="CAF1973421.1"/>
    </source>
</evidence>
<dbReference type="EMBL" id="CAJNRG010000095">
    <property type="protein sequence ID" value="CAF1973421.1"/>
    <property type="molecule type" value="Genomic_DNA"/>
</dbReference>
<evidence type="ECO:0000313" key="3">
    <source>
        <dbReference type="Proteomes" id="UP000663887"/>
    </source>
</evidence>
<protein>
    <submittedName>
        <fullName evidence="2">Uncharacterized protein</fullName>
    </submittedName>
</protein>
<comment type="caution">
    <text evidence="2">The sequence shown here is derived from an EMBL/GenBank/DDBJ whole genome shotgun (WGS) entry which is preliminary data.</text>
</comment>
<sequence>MHYVEKFELFRKTVRTEAIAVKNKEILTLCDRVRNEILPGLSAPLEDQASTNKATIKFCDPEVLKHERKQEEKEGRKLEQQLAKEAKEQRKTTTTTDDADIDGAAAAMANGDI</sequence>
<reference evidence="2" key="1">
    <citation type="submission" date="2021-02" db="EMBL/GenBank/DDBJ databases">
        <authorList>
            <person name="Nowell W R."/>
        </authorList>
    </citation>
    <scope>NUCLEOTIDE SEQUENCE</scope>
</reference>
<feature type="region of interest" description="Disordered" evidence="1">
    <location>
        <begin position="66"/>
        <end position="113"/>
    </location>
</feature>
<gene>
    <name evidence="2" type="ORF">XDN619_LOCUS2004</name>
</gene>
<feature type="compositionally biased region" description="Low complexity" evidence="1">
    <location>
        <begin position="92"/>
        <end position="113"/>
    </location>
</feature>
<accession>A0A816M296</accession>
<name>A0A816M296_9BILA</name>
<dbReference type="Proteomes" id="UP000663887">
    <property type="component" value="Unassembled WGS sequence"/>
</dbReference>
<proteinExistence type="predicted"/>
<dbReference type="AlphaFoldDB" id="A0A816M296"/>